<gene>
    <name evidence="1" type="ORF">PFLUV_G00095860</name>
</gene>
<dbReference type="EMBL" id="VHII01000008">
    <property type="protein sequence ID" value="KAF1386534.1"/>
    <property type="molecule type" value="Genomic_DNA"/>
</dbReference>
<sequence>MAKTRKKGTLAAALRCPAVLSESETSGAFRPVTRRTTGSCISWQVPEVGAFCFKTPWLPLDSLHCPVSPTFEA</sequence>
<accession>A0A6A5FAZ5</accession>
<keyword evidence="2" id="KW-1185">Reference proteome</keyword>
<reference evidence="1 2" key="1">
    <citation type="submission" date="2019-06" db="EMBL/GenBank/DDBJ databases">
        <title>A chromosome-scale genome assembly of the European perch, Perca fluviatilis.</title>
        <authorList>
            <person name="Roques C."/>
            <person name="Zahm M."/>
            <person name="Cabau C."/>
            <person name="Klopp C."/>
            <person name="Bouchez O."/>
            <person name="Donnadieu C."/>
            <person name="Kuhl H."/>
            <person name="Gislard M."/>
            <person name="Guendouz S."/>
            <person name="Journot L."/>
            <person name="Haffray P."/>
            <person name="Bestin A."/>
            <person name="Morvezen R."/>
            <person name="Feron R."/>
            <person name="Wen M."/>
            <person name="Jouanno E."/>
            <person name="Herpin A."/>
            <person name="Schartl M."/>
            <person name="Postlethwait J."/>
            <person name="Schaerlinger B."/>
            <person name="Chardard D."/>
            <person name="Lecocq T."/>
            <person name="Poncet C."/>
            <person name="Jaffrelo L."/>
            <person name="Lampietro C."/>
            <person name="Guiguen Y."/>
        </authorList>
    </citation>
    <scope>NUCLEOTIDE SEQUENCE [LARGE SCALE GENOMIC DNA]</scope>
    <source>
        <tissue evidence="1">Blood</tissue>
    </source>
</reference>
<protein>
    <submittedName>
        <fullName evidence="1">Uncharacterized protein</fullName>
    </submittedName>
</protein>
<dbReference type="Proteomes" id="UP000465112">
    <property type="component" value="Chromosome 8"/>
</dbReference>
<evidence type="ECO:0000313" key="1">
    <source>
        <dbReference type="EMBL" id="KAF1386534.1"/>
    </source>
</evidence>
<evidence type="ECO:0000313" key="2">
    <source>
        <dbReference type="Proteomes" id="UP000465112"/>
    </source>
</evidence>
<comment type="caution">
    <text evidence="1">The sequence shown here is derived from an EMBL/GenBank/DDBJ whole genome shotgun (WGS) entry which is preliminary data.</text>
</comment>
<organism evidence="1 2">
    <name type="scientific">Perca fluviatilis</name>
    <name type="common">European perch</name>
    <dbReference type="NCBI Taxonomy" id="8168"/>
    <lineage>
        <taxon>Eukaryota</taxon>
        <taxon>Metazoa</taxon>
        <taxon>Chordata</taxon>
        <taxon>Craniata</taxon>
        <taxon>Vertebrata</taxon>
        <taxon>Euteleostomi</taxon>
        <taxon>Actinopterygii</taxon>
        <taxon>Neopterygii</taxon>
        <taxon>Teleostei</taxon>
        <taxon>Neoteleostei</taxon>
        <taxon>Acanthomorphata</taxon>
        <taxon>Eupercaria</taxon>
        <taxon>Perciformes</taxon>
        <taxon>Percoidei</taxon>
        <taxon>Percidae</taxon>
        <taxon>Percinae</taxon>
        <taxon>Perca</taxon>
    </lineage>
</organism>
<name>A0A6A5FAZ5_PERFL</name>
<dbReference type="AlphaFoldDB" id="A0A6A5FAZ5"/>
<proteinExistence type="predicted"/>